<proteinExistence type="predicted"/>
<dbReference type="RefSeq" id="WP_191189777.1">
    <property type="nucleotide sequence ID" value="NZ_JACWMY010000007.1"/>
</dbReference>
<name>A0ABR7WUP4_9SPHI</name>
<protein>
    <submittedName>
        <fullName evidence="1">Uncharacterized protein</fullName>
    </submittedName>
</protein>
<comment type="caution">
    <text evidence="1">The sequence shown here is derived from an EMBL/GenBank/DDBJ whole genome shotgun (WGS) entry which is preliminary data.</text>
</comment>
<gene>
    <name evidence="1" type="ORF">IDJ77_14970</name>
</gene>
<reference evidence="1 2" key="1">
    <citation type="submission" date="2020-09" db="EMBL/GenBank/DDBJ databases">
        <title>Novel species of Mucilaginibacter isolated from a glacier on the Tibetan Plateau.</title>
        <authorList>
            <person name="Liu Q."/>
            <person name="Xin Y.-H."/>
        </authorList>
    </citation>
    <scope>NUCLEOTIDE SEQUENCE [LARGE SCALE GENOMIC DNA]</scope>
    <source>
        <strain evidence="1 2">ZT4R22</strain>
    </source>
</reference>
<accession>A0ABR7WUP4</accession>
<organism evidence="1 2">
    <name type="scientific">Mucilaginibacter pankratovii</name>
    <dbReference type="NCBI Taxonomy" id="2772110"/>
    <lineage>
        <taxon>Bacteria</taxon>
        <taxon>Pseudomonadati</taxon>
        <taxon>Bacteroidota</taxon>
        <taxon>Sphingobacteriia</taxon>
        <taxon>Sphingobacteriales</taxon>
        <taxon>Sphingobacteriaceae</taxon>
        <taxon>Mucilaginibacter</taxon>
    </lineage>
</organism>
<keyword evidence="2" id="KW-1185">Reference proteome</keyword>
<sequence length="468" mass="53950">MNLSIDYDSLKTKEDPSTYETLLDIILKHGVITKQVYKKLNPFKLPGNKHTYLGAMYMALQIDAFYRDFTLDNQLDFMKQLKGKNPLGHDDMIGYVKHDQLQQDIQAGKVETYFDFFDYVHRSDAIDMALYQKQPKKLLTKLKNIINKRCYGAFKILGVTILEKNYPGEADNYERKTTITVDTGARKHQHSYTFPVNEISVKHVASFILENILVLVNKLLADYNCDYRFASFTSTLNHELFPAHRNKHVICPLSREQYQIFDFTNAQQKYLHSKPAHLLLSYNLPLSYTHIEYAIYHFNQCGLLAHLDTEQLETTTNSLFNSTYQHTGNLMVAFPGLVAAVNQYVTPGQNPHLAFLEALNDISHGILTFTDIVDGLPENFDYETDMEFTVSFMLNGQQHNVVCHLANSYFAHRLLQYVASEIIPEQYPDYALLNVVGPDYGLHYIMLATKKQATYLTKMNLLLTRPIF</sequence>
<evidence type="ECO:0000313" key="1">
    <source>
        <dbReference type="EMBL" id="MBD1365119.1"/>
    </source>
</evidence>
<dbReference type="Proteomes" id="UP000606600">
    <property type="component" value="Unassembled WGS sequence"/>
</dbReference>
<dbReference type="EMBL" id="JACWMY010000007">
    <property type="protein sequence ID" value="MBD1365119.1"/>
    <property type="molecule type" value="Genomic_DNA"/>
</dbReference>
<evidence type="ECO:0000313" key="2">
    <source>
        <dbReference type="Proteomes" id="UP000606600"/>
    </source>
</evidence>